<protein>
    <submittedName>
        <fullName evidence="1">Uncharacterized protein</fullName>
    </submittedName>
</protein>
<dbReference type="AlphaFoldDB" id="A0A8K0KRY9"/>
<evidence type="ECO:0000313" key="1">
    <source>
        <dbReference type="EMBL" id="KAG8238680.1"/>
    </source>
</evidence>
<keyword evidence="2" id="KW-1185">Reference proteome</keyword>
<reference evidence="1" key="1">
    <citation type="submission" date="2013-04" db="EMBL/GenBank/DDBJ databases">
        <authorList>
            <person name="Qu J."/>
            <person name="Murali S.C."/>
            <person name="Bandaranaike D."/>
            <person name="Bellair M."/>
            <person name="Blankenburg K."/>
            <person name="Chao H."/>
            <person name="Dinh H."/>
            <person name="Doddapaneni H."/>
            <person name="Downs B."/>
            <person name="Dugan-Rocha S."/>
            <person name="Elkadiri S."/>
            <person name="Gnanaolivu R.D."/>
            <person name="Hernandez B."/>
            <person name="Javaid M."/>
            <person name="Jayaseelan J.C."/>
            <person name="Lee S."/>
            <person name="Li M."/>
            <person name="Ming W."/>
            <person name="Munidasa M."/>
            <person name="Muniz J."/>
            <person name="Nguyen L."/>
            <person name="Ongeri F."/>
            <person name="Osuji N."/>
            <person name="Pu L.-L."/>
            <person name="Puazo M."/>
            <person name="Qu C."/>
            <person name="Quiroz J."/>
            <person name="Raj R."/>
            <person name="Weissenberger G."/>
            <person name="Xin Y."/>
            <person name="Zou X."/>
            <person name="Han Y."/>
            <person name="Richards S."/>
            <person name="Worley K."/>
            <person name="Muzny D."/>
            <person name="Gibbs R."/>
        </authorList>
    </citation>
    <scope>NUCLEOTIDE SEQUENCE</scope>
    <source>
        <strain evidence="1">Sampled in the wild</strain>
    </source>
</reference>
<name>A0A8K0KRY9_LADFU</name>
<dbReference type="EMBL" id="KZ309415">
    <property type="protein sequence ID" value="KAG8238680.1"/>
    <property type="molecule type" value="Genomic_DNA"/>
</dbReference>
<reference evidence="1" key="2">
    <citation type="submission" date="2017-10" db="EMBL/GenBank/DDBJ databases">
        <title>Ladona fulva Genome sequencing and assembly.</title>
        <authorList>
            <person name="Murali S."/>
            <person name="Richards S."/>
            <person name="Bandaranaike D."/>
            <person name="Bellair M."/>
            <person name="Blankenburg K."/>
            <person name="Chao H."/>
            <person name="Dinh H."/>
            <person name="Doddapaneni H."/>
            <person name="Dugan-Rocha S."/>
            <person name="Elkadiri S."/>
            <person name="Gnanaolivu R."/>
            <person name="Hernandez B."/>
            <person name="Skinner E."/>
            <person name="Javaid M."/>
            <person name="Lee S."/>
            <person name="Li M."/>
            <person name="Ming W."/>
            <person name="Munidasa M."/>
            <person name="Muniz J."/>
            <person name="Nguyen L."/>
            <person name="Hughes D."/>
            <person name="Osuji N."/>
            <person name="Pu L.-L."/>
            <person name="Puazo M."/>
            <person name="Qu C."/>
            <person name="Quiroz J."/>
            <person name="Raj R."/>
            <person name="Weissenberger G."/>
            <person name="Xin Y."/>
            <person name="Zou X."/>
            <person name="Han Y."/>
            <person name="Worley K."/>
            <person name="Muzny D."/>
            <person name="Gibbs R."/>
        </authorList>
    </citation>
    <scope>NUCLEOTIDE SEQUENCE</scope>
    <source>
        <strain evidence="1">Sampled in the wild</strain>
    </source>
</reference>
<accession>A0A8K0KRY9</accession>
<proteinExistence type="predicted"/>
<evidence type="ECO:0000313" key="2">
    <source>
        <dbReference type="Proteomes" id="UP000792457"/>
    </source>
</evidence>
<gene>
    <name evidence="1" type="ORF">J437_LFUL018642</name>
</gene>
<dbReference type="Proteomes" id="UP000792457">
    <property type="component" value="Unassembled WGS sequence"/>
</dbReference>
<comment type="caution">
    <text evidence="1">The sequence shown here is derived from an EMBL/GenBank/DDBJ whole genome shotgun (WGS) entry which is preliminary data.</text>
</comment>
<organism evidence="1 2">
    <name type="scientific">Ladona fulva</name>
    <name type="common">Scarce chaser dragonfly</name>
    <name type="synonym">Libellula fulva</name>
    <dbReference type="NCBI Taxonomy" id="123851"/>
    <lineage>
        <taxon>Eukaryota</taxon>
        <taxon>Metazoa</taxon>
        <taxon>Ecdysozoa</taxon>
        <taxon>Arthropoda</taxon>
        <taxon>Hexapoda</taxon>
        <taxon>Insecta</taxon>
        <taxon>Pterygota</taxon>
        <taxon>Palaeoptera</taxon>
        <taxon>Odonata</taxon>
        <taxon>Epiprocta</taxon>
        <taxon>Anisoptera</taxon>
        <taxon>Libelluloidea</taxon>
        <taxon>Libellulidae</taxon>
        <taxon>Ladona</taxon>
    </lineage>
</organism>
<sequence>MRDQLMHTPILRAQDRGAAASGTFWATVETECSAADAITDAEGAPWPHSSATLQNVCERQNRRNRPQYYLWIRIYETFITEKIWRNDRHGLISFATFAFFAPSFRDVISGKFVDQLTVAAATARFQIFILFFGERLADKNLASYLLICCVTKTERL</sequence>